<dbReference type="Proteomes" id="UP001599756">
    <property type="component" value="Unassembled WGS sequence"/>
</dbReference>
<feature type="compositionally biased region" description="Basic and acidic residues" evidence="1">
    <location>
        <begin position="183"/>
        <end position="193"/>
    </location>
</feature>
<feature type="region of interest" description="Disordered" evidence="1">
    <location>
        <begin position="134"/>
        <end position="160"/>
    </location>
</feature>
<sequence>MTAELNEKKQKAPAELVPSVEQLTATLRAVETPHTPPQDRDAVIRGAQAVSSTLDVISRPGTPPALRERLTGLVRQVVSTLGAGNDPGTPAPDRRAVFLIAEGSASVLGVIGDRRTPQGLREDLAGIVHDVTSVATGRAPGSPGDARRIRGARTGPQDTESLEIARSLADQLRMISDPGTSGEGRKDVARATHDASSSLDGANRSGASDEDRDQARKKLHGRLDRARRKVEKYLSAQSLPDVRLGEAAVRCTDSVFEVVPEAAVGRHVGDLLPKEWGAEGVKNFWKSQERDSDFLEVFTQLRNEKMADAPARIAQLIPRLADVVPAGDLFWVLGPPSLHCLRAAAQLDEYSGIESGGWVKKAEEME</sequence>
<evidence type="ECO:0000313" key="3">
    <source>
        <dbReference type="Proteomes" id="UP001599756"/>
    </source>
</evidence>
<feature type="region of interest" description="Disordered" evidence="1">
    <location>
        <begin position="175"/>
        <end position="224"/>
    </location>
</feature>
<comment type="caution">
    <text evidence="2">The sequence shown here is derived from an EMBL/GenBank/DDBJ whole genome shotgun (WGS) entry which is preliminary data.</text>
</comment>
<dbReference type="RefSeq" id="WP_381800840.1">
    <property type="nucleotide sequence ID" value="NZ_JBHYTS010000006.1"/>
</dbReference>
<protein>
    <submittedName>
        <fullName evidence="2">Uncharacterized protein</fullName>
    </submittedName>
</protein>
<organism evidence="2 3">
    <name type="scientific">Streptomyces anandii</name>
    <dbReference type="NCBI Taxonomy" id="285454"/>
    <lineage>
        <taxon>Bacteria</taxon>
        <taxon>Bacillati</taxon>
        <taxon>Actinomycetota</taxon>
        <taxon>Actinomycetes</taxon>
        <taxon>Kitasatosporales</taxon>
        <taxon>Streptomycetaceae</taxon>
        <taxon>Streptomyces</taxon>
    </lineage>
</organism>
<accession>A0ABW6H0H2</accession>
<name>A0ABW6H0H2_9ACTN</name>
<gene>
    <name evidence="2" type="ORF">ACFW88_05750</name>
</gene>
<evidence type="ECO:0000256" key="1">
    <source>
        <dbReference type="SAM" id="MobiDB-lite"/>
    </source>
</evidence>
<proteinExistence type="predicted"/>
<evidence type="ECO:0000313" key="2">
    <source>
        <dbReference type="EMBL" id="MFE1750038.1"/>
    </source>
</evidence>
<keyword evidence="3" id="KW-1185">Reference proteome</keyword>
<reference evidence="2 3" key="1">
    <citation type="submission" date="2024-09" db="EMBL/GenBank/DDBJ databases">
        <title>The Natural Products Discovery Center: Release of the First 8490 Sequenced Strains for Exploring Actinobacteria Biosynthetic Diversity.</title>
        <authorList>
            <person name="Kalkreuter E."/>
            <person name="Kautsar S.A."/>
            <person name="Yang D."/>
            <person name="Bader C.D."/>
            <person name="Teijaro C.N."/>
            <person name="Fluegel L."/>
            <person name="Davis C.M."/>
            <person name="Simpson J.R."/>
            <person name="Lauterbach L."/>
            <person name="Steele A.D."/>
            <person name="Gui C."/>
            <person name="Meng S."/>
            <person name="Li G."/>
            <person name="Viehrig K."/>
            <person name="Ye F."/>
            <person name="Su P."/>
            <person name="Kiefer A.F."/>
            <person name="Nichols A."/>
            <person name="Cepeda A.J."/>
            <person name="Yan W."/>
            <person name="Fan B."/>
            <person name="Jiang Y."/>
            <person name="Adhikari A."/>
            <person name="Zheng C.-J."/>
            <person name="Schuster L."/>
            <person name="Cowan T.M."/>
            <person name="Smanski M.J."/>
            <person name="Chevrette M.G."/>
            <person name="De Carvalho L.P.S."/>
            <person name="Shen B."/>
        </authorList>
    </citation>
    <scope>NUCLEOTIDE SEQUENCE [LARGE SCALE GENOMIC DNA]</scope>
    <source>
        <strain evidence="2 3">NPDC059500</strain>
    </source>
</reference>
<dbReference type="EMBL" id="JBHYTS010000006">
    <property type="protein sequence ID" value="MFE1750038.1"/>
    <property type="molecule type" value="Genomic_DNA"/>
</dbReference>
<feature type="compositionally biased region" description="Basic and acidic residues" evidence="1">
    <location>
        <begin position="207"/>
        <end position="224"/>
    </location>
</feature>